<proteinExistence type="predicted"/>
<organism evidence="1 2">
    <name type="scientific">Psilocybe cyanescens</name>
    <dbReference type="NCBI Taxonomy" id="93625"/>
    <lineage>
        <taxon>Eukaryota</taxon>
        <taxon>Fungi</taxon>
        <taxon>Dikarya</taxon>
        <taxon>Basidiomycota</taxon>
        <taxon>Agaricomycotina</taxon>
        <taxon>Agaricomycetes</taxon>
        <taxon>Agaricomycetidae</taxon>
        <taxon>Agaricales</taxon>
        <taxon>Agaricineae</taxon>
        <taxon>Strophariaceae</taxon>
        <taxon>Psilocybe</taxon>
    </lineage>
</organism>
<keyword evidence="2" id="KW-1185">Reference proteome</keyword>
<dbReference type="Proteomes" id="UP000283269">
    <property type="component" value="Unassembled WGS sequence"/>
</dbReference>
<dbReference type="InParanoid" id="A0A409XTL8"/>
<sequence length="129" mass="14638">MTQIHQIIHRASHIEKSNVAYLRKMWALNIVDNIEKAAQKNRKVAADVMEGGGMVITDNSHNVDHYTLGVFDLTGYYVGGAHLFEDKAATFQSQQLDGRSSKYRRGKKPILNSWVHIMEINVQNEQVAE</sequence>
<accession>A0A409XTL8</accession>
<dbReference type="EMBL" id="NHYD01000448">
    <property type="protein sequence ID" value="PPQ94155.1"/>
    <property type="molecule type" value="Genomic_DNA"/>
</dbReference>
<evidence type="ECO:0000313" key="2">
    <source>
        <dbReference type="Proteomes" id="UP000283269"/>
    </source>
</evidence>
<dbReference type="AlphaFoldDB" id="A0A409XTL8"/>
<protein>
    <submittedName>
        <fullName evidence="1">Uncharacterized protein</fullName>
    </submittedName>
</protein>
<reference evidence="1 2" key="1">
    <citation type="journal article" date="2018" name="Evol. Lett.">
        <title>Horizontal gene cluster transfer increased hallucinogenic mushroom diversity.</title>
        <authorList>
            <person name="Reynolds H.T."/>
            <person name="Vijayakumar V."/>
            <person name="Gluck-Thaler E."/>
            <person name="Korotkin H.B."/>
            <person name="Matheny P.B."/>
            <person name="Slot J.C."/>
        </authorList>
    </citation>
    <scope>NUCLEOTIDE SEQUENCE [LARGE SCALE GENOMIC DNA]</scope>
    <source>
        <strain evidence="1 2">2631</strain>
    </source>
</reference>
<comment type="caution">
    <text evidence="1">The sequence shown here is derived from an EMBL/GenBank/DDBJ whole genome shotgun (WGS) entry which is preliminary data.</text>
</comment>
<name>A0A409XTL8_PSICY</name>
<evidence type="ECO:0000313" key="1">
    <source>
        <dbReference type="EMBL" id="PPQ94155.1"/>
    </source>
</evidence>
<gene>
    <name evidence="1" type="ORF">CVT25_008023</name>
</gene>